<evidence type="ECO:0000256" key="1">
    <source>
        <dbReference type="ARBA" id="ARBA00004173"/>
    </source>
</evidence>
<sequence>MRRIASKVHQQAARLINAGLIKTPPWYKAVLDHPPLPLPPRTTFQRTSFDLPKPVKRIETFYLEDSTSARRSKNKNTKHLRPPKALPKPIEYLEDRVRRQFFKDRPFEAFRARTLVEDGAIEEEHTIRGTEWTRLRQIGRNPLPEDAVRFAVHLHTVHQTPLTLAYSQSVRQYDALRSEQHIMTRFALLEARAHGAEFRVGAHRIDSDSPEVERGFEMEQRALESWSEIGGFGTPNAPTANMHATWKRWKVLAEPPRIEGEEWSGGEDYVSRWKKGVRPNYERSQKMIEPLELEEKQPEPTNWQDIPVTSARMYR</sequence>
<evidence type="ECO:0000256" key="3">
    <source>
        <dbReference type="ARBA" id="ARBA00022980"/>
    </source>
</evidence>
<evidence type="ECO:0000256" key="6">
    <source>
        <dbReference type="ARBA" id="ARBA00035137"/>
    </source>
</evidence>
<evidence type="ECO:0000256" key="5">
    <source>
        <dbReference type="ARBA" id="ARBA00023274"/>
    </source>
</evidence>
<name>A0AAV5AG53_9AGAM</name>
<accession>A0AAV5AG53</accession>
<evidence type="ECO:0000313" key="10">
    <source>
        <dbReference type="Proteomes" id="UP001050691"/>
    </source>
</evidence>
<organism evidence="9 10">
    <name type="scientific">Clathrus columnatus</name>
    <dbReference type="NCBI Taxonomy" id="1419009"/>
    <lineage>
        <taxon>Eukaryota</taxon>
        <taxon>Fungi</taxon>
        <taxon>Dikarya</taxon>
        <taxon>Basidiomycota</taxon>
        <taxon>Agaricomycotina</taxon>
        <taxon>Agaricomycetes</taxon>
        <taxon>Phallomycetidae</taxon>
        <taxon>Phallales</taxon>
        <taxon>Clathraceae</taxon>
        <taxon>Clathrus</taxon>
    </lineage>
</organism>
<evidence type="ECO:0000256" key="4">
    <source>
        <dbReference type="ARBA" id="ARBA00023128"/>
    </source>
</evidence>
<feature type="region of interest" description="Disordered" evidence="8">
    <location>
        <begin position="291"/>
        <end position="315"/>
    </location>
</feature>
<dbReference type="InterPro" id="IPR016939">
    <property type="entry name" value="Ribosomal_mS23_fun"/>
</dbReference>
<reference evidence="9" key="1">
    <citation type="submission" date="2021-10" db="EMBL/GenBank/DDBJ databases">
        <title>De novo Genome Assembly of Clathrus columnatus (Basidiomycota, Fungi) Using Illumina and Nanopore Sequence Data.</title>
        <authorList>
            <person name="Ogiso-Tanaka E."/>
            <person name="Itagaki H."/>
            <person name="Hosoya T."/>
            <person name="Hosaka K."/>
        </authorList>
    </citation>
    <scope>NUCLEOTIDE SEQUENCE</scope>
    <source>
        <strain evidence="9">MO-923</strain>
    </source>
</reference>
<dbReference type="GO" id="GO:0003735">
    <property type="term" value="F:structural constituent of ribosome"/>
    <property type="evidence" value="ECO:0007669"/>
    <property type="project" value="InterPro"/>
</dbReference>
<dbReference type="Pfam" id="PF13741">
    <property type="entry name" value="MRP-S25"/>
    <property type="match status" value="1"/>
</dbReference>
<dbReference type="Proteomes" id="UP001050691">
    <property type="component" value="Unassembled WGS sequence"/>
</dbReference>
<protein>
    <recommendedName>
        <fullName evidence="6">Small ribosomal subunit protein mS23</fullName>
    </recommendedName>
    <alternativeName>
        <fullName evidence="7">37S ribosomal protein S25, mitochondrial</fullName>
    </alternativeName>
</protein>
<comment type="similarity">
    <text evidence="2">Belongs to the mitochondrion-specific ribosomal protein mS23 family.</text>
</comment>
<gene>
    <name evidence="9" type="ORF">Clacol_006725</name>
</gene>
<evidence type="ECO:0000256" key="8">
    <source>
        <dbReference type="SAM" id="MobiDB-lite"/>
    </source>
</evidence>
<dbReference type="PANTHER" id="PTHR37799">
    <property type="entry name" value="37S RIBOSOMAL PROTEIN S25, MITOCHONDRIAL"/>
    <property type="match status" value="1"/>
</dbReference>
<feature type="compositionally biased region" description="Basic residues" evidence="8">
    <location>
        <begin position="70"/>
        <end position="82"/>
    </location>
</feature>
<evidence type="ECO:0000256" key="2">
    <source>
        <dbReference type="ARBA" id="ARBA00009864"/>
    </source>
</evidence>
<comment type="caution">
    <text evidence="9">The sequence shown here is derived from an EMBL/GenBank/DDBJ whole genome shotgun (WGS) entry which is preliminary data.</text>
</comment>
<evidence type="ECO:0000256" key="7">
    <source>
        <dbReference type="ARBA" id="ARBA00035421"/>
    </source>
</evidence>
<proteinExistence type="inferred from homology"/>
<evidence type="ECO:0000313" key="9">
    <source>
        <dbReference type="EMBL" id="GJJ12483.1"/>
    </source>
</evidence>
<dbReference type="PANTHER" id="PTHR37799:SF1">
    <property type="entry name" value="SMALL RIBOSOMAL SUBUNIT PROTEIN MS23"/>
    <property type="match status" value="1"/>
</dbReference>
<comment type="subcellular location">
    <subcellularLocation>
        <location evidence="1">Mitochondrion</location>
    </subcellularLocation>
</comment>
<dbReference type="GO" id="GO:0005763">
    <property type="term" value="C:mitochondrial small ribosomal subunit"/>
    <property type="evidence" value="ECO:0007669"/>
    <property type="project" value="InterPro"/>
</dbReference>
<keyword evidence="10" id="KW-1185">Reference proteome</keyword>
<keyword evidence="4" id="KW-0496">Mitochondrion</keyword>
<keyword evidence="3" id="KW-0689">Ribosomal protein</keyword>
<keyword evidence="5" id="KW-0687">Ribonucleoprotein</keyword>
<dbReference type="AlphaFoldDB" id="A0AAV5AG53"/>
<dbReference type="EMBL" id="BPWL01000007">
    <property type="protein sequence ID" value="GJJ12483.1"/>
    <property type="molecule type" value="Genomic_DNA"/>
</dbReference>
<feature type="region of interest" description="Disordered" evidence="8">
    <location>
        <begin position="66"/>
        <end position="85"/>
    </location>
</feature>